<accession>A0ABP8V4T2</accession>
<sequence>MLWLRDDFKQAWQGCDPFEKVETLQGKVYRQLEARKTLQFEQDGKSFFVKIHRGVGWKEILDNLIRLRAPVLGAGNEWRAIRKLESLDVKTMTAVAFGEKGNNPARQRSFIVTEDLIDTISLEDLCAQWPVHPPSFRLKKALIEKVADISRRLHSNGVNHRDFYICHFLLHIPDGIAGIDPDNLHLFLIDLHRSQIREKTPKRWLIKDIAGLWFSAFDIGLTQRDIYRFIRIYTGLPLREAFTQYQWLWRPLERKAQKLYHRYHRKLNDGDRL</sequence>
<comment type="function">
    <text evidence="1">Kinase involved in the biosynthesis of the core oligosaccharide region of lipopolysaccharide (LPS). Catalyzes the phosphorylation of heptose I (HepI), the first heptose added to the Kdo2-lipid A module.</text>
</comment>
<name>A0ABP8V4T2_9GAMM</name>
<dbReference type="InterPro" id="IPR017172">
    <property type="entry name" value="Lsacc_core_hep_kinase_RfaP"/>
</dbReference>
<dbReference type="EMBL" id="BAABFL010000428">
    <property type="protein sequence ID" value="GAA4650936.1"/>
    <property type="molecule type" value="Genomic_DNA"/>
</dbReference>
<comment type="caution">
    <text evidence="2">The sequence shown here is derived from an EMBL/GenBank/DDBJ whole genome shotgun (WGS) entry which is preliminary data.</text>
</comment>
<reference evidence="3" key="1">
    <citation type="journal article" date="2019" name="Int. J. Syst. Evol. Microbiol.">
        <title>The Global Catalogue of Microorganisms (GCM) 10K type strain sequencing project: providing services to taxonomists for standard genome sequencing and annotation.</title>
        <authorList>
            <consortium name="The Broad Institute Genomics Platform"/>
            <consortium name="The Broad Institute Genome Sequencing Center for Infectious Disease"/>
            <person name="Wu L."/>
            <person name="Ma J."/>
        </authorList>
    </citation>
    <scope>NUCLEOTIDE SEQUENCE [LARGE SCALE GENOMIC DNA]</scope>
    <source>
        <strain evidence="3">JCM 17805</strain>
    </source>
</reference>
<dbReference type="InterPro" id="IPR011009">
    <property type="entry name" value="Kinase-like_dom_sf"/>
</dbReference>
<evidence type="ECO:0000313" key="2">
    <source>
        <dbReference type="EMBL" id="GAA4650936.1"/>
    </source>
</evidence>
<keyword evidence="1" id="KW-0448">Lipopolysaccharide biosynthesis</keyword>
<proteinExistence type="inferred from homology"/>
<dbReference type="RefSeq" id="WP_345197213.1">
    <property type="nucleotide sequence ID" value="NZ_BAABFL010000428.1"/>
</dbReference>
<organism evidence="2 3">
    <name type="scientific">Kistimonas scapharcae</name>
    <dbReference type="NCBI Taxonomy" id="1036133"/>
    <lineage>
        <taxon>Bacteria</taxon>
        <taxon>Pseudomonadati</taxon>
        <taxon>Pseudomonadota</taxon>
        <taxon>Gammaproteobacteria</taxon>
        <taxon>Oceanospirillales</taxon>
        <taxon>Endozoicomonadaceae</taxon>
        <taxon>Kistimonas</taxon>
    </lineage>
</organism>
<keyword evidence="1 2" id="KW-0418">Kinase</keyword>
<protein>
    <recommendedName>
        <fullName evidence="1">Lipopolysaccharide core heptose(I) kinase</fullName>
        <ecNumber evidence="1">2.7.1.-</ecNumber>
    </recommendedName>
</protein>
<keyword evidence="3" id="KW-1185">Reference proteome</keyword>
<dbReference type="EC" id="2.7.1.-" evidence="1"/>
<keyword evidence="1" id="KW-0067">ATP-binding</keyword>
<keyword evidence="1" id="KW-0547">Nucleotide-binding</keyword>
<comment type="similarity">
    <text evidence="1">Belongs to the protein kinase superfamily. KdkA/rfaP family.</text>
</comment>
<evidence type="ECO:0000313" key="3">
    <source>
        <dbReference type="Proteomes" id="UP001500604"/>
    </source>
</evidence>
<dbReference type="Proteomes" id="UP001500604">
    <property type="component" value="Unassembled WGS sequence"/>
</dbReference>
<keyword evidence="1" id="KW-0808">Transferase</keyword>
<comment type="pathway">
    <text evidence="1">Bacterial outer membrane biogenesis; LPS core biosynthesis.</text>
</comment>
<dbReference type="GO" id="GO:0016301">
    <property type="term" value="F:kinase activity"/>
    <property type="evidence" value="ECO:0007669"/>
    <property type="project" value="UniProtKB-KW"/>
</dbReference>
<dbReference type="Pfam" id="PF06293">
    <property type="entry name" value="Kdo"/>
    <property type="match status" value="1"/>
</dbReference>
<evidence type="ECO:0000256" key="1">
    <source>
        <dbReference type="PIRNR" id="PIRNR037318"/>
    </source>
</evidence>
<dbReference type="PIRSF" id="PIRSF037318">
    <property type="entry name" value="RfaP"/>
    <property type="match status" value="1"/>
</dbReference>
<dbReference type="SUPFAM" id="SSF56112">
    <property type="entry name" value="Protein kinase-like (PK-like)"/>
    <property type="match status" value="1"/>
</dbReference>
<gene>
    <name evidence="2" type="primary">rfaP</name>
    <name evidence="2" type="ORF">GCM10023116_32190</name>
</gene>
<dbReference type="NCBIfam" id="NF011703">
    <property type="entry name" value="PRK15123.1"/>
    <property type="match status" value="1"/>
</dbReference>